<protein>
    <submittedName>
        <fullName evidence="3">Soluble aldose sugar dehydrogenase YliI</fullName>
        <ecNumber evidence="3">1.1.5.-</ecNumber>
    </submittedName>
</protein>
<evidence type="ECO:0000256" key="1">
    <source>
        <dbReference type="SAM" id="SignalP"/>
    </source>
</evidence>
<organism evidence="3 4">
    <name type="scientific">Palleronia marisminoris</name>
    <dbReference type="NCBI Taxonomy" id="315423"/>
    <lineage>
        <taxon>Bacteria</taxon>
        <taxon>Pseudomonadati</taxon>
        <taxon>Pseudomonadota</taxon>
        <taxon>Alphaproteobacteria</taxon>
        <taxon>Rhodobacterales</taxon>
        <taxon>Roseobacteraceae</taxon>
        <taxon>Palleronia</taxon>
    </lineage>
</organism>
<dbReference type="Gene3D" id="2.120.10.30">
    <property type="entry name" value="TolB, C-terminal domain"/>
    <property type="match status" value="1"/>
</dbReference>
<dbReference type="PANTHER" id="PTHR19328:SF75">
    <property type="entry name" value="ALDOSE SUGAR DEHYDROGENASE YLII"/>
    <property type="match status" value="1"/>
</dbReference>
<name>A0A1Y5RTC8_9RHOB</name>
<accession>A0A1Y5RTC8</accession>
<dbReference type="PANTHER" id="PTHR19328">
    <property type="entry name" value="HEDGEHOG-INTERACTING PROTEIN"/>
    <property type="match status" value="1"/>
</dbReference>
<evidence type="ECO:0000259" key="2">
    <source>
        <dbReference type="Pfam" id="PF07995"/>
    </source>
</evidence>
<dbReference type="Pfam" id="PF07995">
    <property type="entry name" value="GSDH"/>
    <property type="match status" value="1"/>
</dbReference>
<sequence length="395" mass="42759">MLRTTTILLGTALAVPAAAQVEQGPKNAPQFEPAFENQTRAPEVETEAELSVETVTDGLVHPWGIAVLPDGDYLVTERAGNLRLVTRDGEVGEPISGVPEVVSRDQGGLLDVALAPDFEESRVIFLTYAKPMGSDQTATAAARGVLSEDGTELTEVEDIFVQNPPADNAMHFGSRVVLDDGYAYITTGEHFTETYRDYAQDLDKTYGKIVRVTQDGEIPDDNPFVDTEGASDEIWTLGHRNIQGADIRPETGELWALEHGPAGGDELNLIQPGENYGWPVVSYGVTYDGEPVGSGEPRSEEFVEPRYYWDPVIAPGGFVFYDGEMFADWQGDVLASSLVPGALVRLTLDGDTVTGEDRLVTDQGRIRDVAVDQEGAILLLTDKENGEILRVTTGG</sequence>
<dbReference type="OrthoDB" id="9770043at2"/>
<keyword evidence="1" id="KW-0732">Signal</keyword>
<dbReference type="Proteomes" id="UP000193870">
    <property type="component" value="Unassembled WGS sequence"/>
</dbReference>
<dbReference type="InterPro" id="IPR012938">
    <property type="entry name" value="Glc/Sorbosone_DH"/>
</dbReference>
<dbReference type="GO" id="GO:0016491">
    <property type="term" value="F:oxidoreductase activity"/>
    <property type="evidence" value="ECO:0007669"/>
    <property type="project" value="UniProtKB-KW"/>
</dbReference>
<feature type="signal peptide" evidence="1">
    <location>
        <begin position="1"/>
        <end position="19"/>
    </location>
</feature>
<dbReference type="InterPro" id="IPR011042">
    <property type="entry name" value="6-blade_b-propeller_TolB-like"/>
</dbReference>
<feature type="chain" id="PRO_5011006185" evidence="1">
    <location>
        <begin position="20"/>
        <end position="395"/>
    </location>
</feature>
<feature type="domain" description="Glucose/Sorbosone dehydrogenase" evidence="2">
    <location>
        <begin position="60"/>
        <end position="390"/>
    </location>
</feature>
<evidence type="ECO:0000313" key="4">
    <source>
        <dbReference type="Proteomes" id="UP000193870"/>
    </source>
</evidence>
<keyword evidence="3" id="KW-0560">Oxidoreductase</keyword>
<dbReference type="AlphaFoldDB" id="A0A1Y5RTC8"/>
<proteinExistence type="predicted"/>
<dbReference type="InterPro" id="IPR011041">
    <property type="entry name" value="Quinoprot_gluc/sorb_DH_b-prop"/>
</dbReference>
<dbReference type="EC" id="1.1.5.-" evidence="3"/>
<dbReference type="STRING" id="315423.SAMN04488020_102385"/>
<keyword evidence="4" id="KW-1185">Reference proteome</keyword>
<dbReference type="RefSeq" id="WP_085852930.1">
    <property type="nucleotide sequence ID" value="NZ_FOPF01000002.1"/>
</dbReference>
<evidence type="ECO:0000313" key="3">
    <source>
        <dbReference type="EMBL" id="SLN24950.1"/>
    </source>
</evidence>
<dbReference type="EMBL" id="FWFV01000002">
    <property type="protein sequence ID" value="SLN24950.1"/>
    <property type="molecule type" value="Genomic_DNA"/>
</dbReference>
<gene>
    <name evidence="3" type="primary">yliI_1</name>
    <name evidence="3" type="ORF">PAM7066_00896</name>
</gene>
<dbReference type="SUPFAM" id="SSF50952">
    <property type="entry name" value="Soluble quinoprotein glucose dehydrogenase"/>
    <property type="match status" value="1"/>
</dbReference>
<reference evidence="3 4" key="1">
    <citation type="submission" date="2017-03" db="EMBL/GenBank/DDBJ databases">
        <authorList>
            <person name="Afonso C.L."/>
            <person name="Miller P.J."/>
            <person name="Scott M.A."/>
            <person name="Spackman E."/>
            <person name="Goraichik I."/>
            <person name="Dimitrov K.M."/>
            <person name="Suarez D.L."/>
            <person name="Swayne D.E."/>
        </authorList>
    </citation>
    <scope>NUCLEOTIDE SEQUENCE [LARGE SCALE GENOMIC DNA]</scope>
    <source>
        <strain evidence="3 4">CECT 7066</strain>
    </source>
</reference>